<evidence type="ECO:0000313" key="2">
    <source>
        <dbReference type="EMBL" id="MFF3671083.1"/>
    </source>
</evidence>
<evidence type="ECO:0000313" key="3">
    <source>
        <dbReference type="Proteomes" id="UP001602013"/>
    </source>
</evidence>
<dbReference type="Proteomes" id="UP001602013">
    <property type="component" value="Unassembled WGS sequence"/>
</dbReference>
<keyword evidence="3" id="KW-1185">Reference proteome</keyword>
<dbReference type="RefSeq" id="WP_387417280.1">
    <property type="nucleotide sequence ID" value="NZ_JBIASD010000039.1"/>
</dbReference>
<protein>
    <recommendedName>
        <fullName evidence="4">Secreted protein</fullName>
    </recommendedName>
</protein>
<sequence>MLKRPITILAAIAIPLVVISGINATAASADPAPSNSKLPEGIWVAPDVDLSKPTVHSDGPNSLAACGPYDGAGLPTGWRTYQWTDCSYIGSTASATKGYAWNSPNWSAAEGCGQGMGYRSGSPYWIGLGCGKSGRGTADWGNVIGVPKFQSIGITPPSITPITWS</sequence>
<evidence type="ECO:0008006" key="4">
    <source>
        <dbReference type="Google" id="ProtNLM"/>
    </source>
</evidence>
<accession>A0ABW6T532</accession>
<evidence type="ECO:0000256" key="1">
    <source>
        <dbReference type="SAM" id="SignalP"/>
    </source>
</evidence>
<proteinExistence type="predicted"/>
<feature type="signal peptide" evidence="1">
    <location>
        <begin position="1"/>
        <end position="26"/>
    </location>
</feature>
<organism evidence="2 3">
    <name type="scientific">Microtetraspora malaysiensis</name>
    <dbReference type="NCBI Taxonomy" id="161358"/>
    <lineage>
        <taxon>Bacteria</taxon>
        <taxon>Bacillati</taxon>
        <taxon>Actinomycetota</taxon>
        <taxon>Actinomycetes</taxon>
        <taxon>Streptosporangiales</taxon>
        <taxon>Streptosporangiaceae</taxon>
        <taxon>Microtetraspora</taxon>
    </lineage>
</organism>
<feature type="chain" id="PRO_5045262393" description="Secreted protein" evidence="1">
    <location>
        <begin position="27"/>
        <end position="165"/>
    </location>
</feature>
<name>A0ABW6T532_9ACTN</name>
<reference evidence="2 3" key="1">
    <citation type="submission" date="2024-10" db="EMBL/GenBank/DDBJ databases">
        <title>The Natural Products Discovery Center: Release of the First 8490 Sequenced Strains for Exploring Actinobacteria Biosynthetic Diversity.</title>
        <authorList>
            <person name="Kalkreuter E."/>
            <person name="Kautsar S.A."/>
            <person name="Yang D."/>
            <person name="Bader C.D."/>
            <person name="Teijaro C.N."/>
            <person name="Fluegel L."/>
            <person name="Davis C.M."/>
            <person name="Simpson J.R."/>
            <person name="Lauterbach L."/>
            <person name="Steele A.D."/>
            <person name="Gui C."/>
            <person name="Meng S."/>
            <person name="Li G."/>
            <person name="Viehrig K."/>
            <person name="Ye F."/>
            <person name="Su P."/>
            <person name="Kiefer A.F."/>
            <person name="Nichols A."/>
            <person name="Cepeda A.J."/>
            <person name="Yan W."/>
            <person name="Fan B."/>
            <person name="Jiang Y."/>
            <person name="Adhikari A."/>
            <person name="Zheng C.-J."/>
            <person name="Schuster L."/>
            <person name="Cowan T.M."/>
            <person name="Smanski M.J."/>
            <person name="Chevrette M.G."/>
            <person name="De Carvalho L.P.S."/>
            <person name="Shen B."/>
        </authorList>
    </citation>
    <scope>NUCLEOTIDE SEQUENCE [LARGE SCALE GENOMIC DNA]</scope>
    <source>
        <strain evidence="2 3">NPDC002173</strain>
    </source>
</reference>
<dbReference type="EMBL" id="JBIASD010000039">
    <property type="protein sequence ID" value="MFF3671083.1"/>
    <property type="molecule type" value="Genomic_DNA"/>
</dbReference>
<keyword evidence="1" id="KW-0732">Signal</keyword>
<comment type="caution">
    <text evidence="2">The sequence shown here is derived from an EMBL/GenBank/DDBJ whole genome shotgun (WGS) entry which is preliminary data.</text>
</comment>
<gene>
    <name evidence="2" type="ORF">ACFYXI_36400</name>
</gene>